<organism evidence="1">
    <name type="scientific">Lepeophtheirus salmonis</name>
    <name type="common">Salmon louse</name>
    <name type="synonym">Caligus salmonis</name>
    <dbReference type="NCBI Taxonomy" id="72036"/>
    <lineage>
        <taxon>Eukaryota</taxon>
        <taxon>Metazoa</taxon>
        <taxon>Ecdysozoa</taxon>
        <taxon>Arthropoda</taxon>
        <taxon>Crustacea</taxon>
        <taxon>Multicrustacea</taxon>
        <taxon>Hexanauplia</taxon>
        <taxon>Copepoda</taxon>
        <taxon>Siphonostomatoida</taxon>
        <taxon>Caligidae</taxon>
        <taxon>Lepeophtheirus</taxon>
    </lineage>
</organism>
<proteinExistence type="predicted"/>
<reference evidence="1" key="1">
    <citation type="submission" date="2014-05" db="EMBL/GenBank/DDBJ databases">
        <authorList>
            <person name="Chronopoulou M."/>
        </authorList>
    </citation>
    <scope>NUCLEOTIDE SEQUENCE</scope>
    <source>
        <tissue evidence="1">Whole organism</tissue>
    </source>
</reference>
<dbReference type="AlphaFoldDB" id="A0A0K2TJ04"/>
<evidence type="ECO:0000313" key="1">
    <source>
        <dbReference type="EMBL" id="CDW25795.1"/>
    </source>
</evidence>
<sequence length="33" mass="4152">MDIHKKLQLMYRFMMNDTFCYNFVYKSIWAESP</sequence>
<accession>A0A0K2TJ04</accession>
<name>A0A0K2TJ04_LEPSM</name>
<protein>
    <submittedName>
        <fullName evidence="1">Uncharacterized protein</fullName>
    </submittedName>
</protein>
<dbReference type="EMBL" id="HACA01008434">
    <property type="protein sequence ID" value="CDW25795.1"/>
    <property type="molecule type" value="Transcribed_RNA"/>
</dbReference>